<protein>
    <submittedName>
        <fullName evidence="1">Uncharacterized protein</fullName>
    </submittedName>
</protein>
<organism evidence="1 2">
    <name type="scientific">Porites lobata</name>
    <dbReference type="NCBI Taxonomy" id="104759"/>
    <lineage>
        <taxon>Eukaryota</taxon>
        <taxon>Metazoa</taxon>
        <taxon>Cnidaria</taxon>
        <taxon>Anthozoa</taxon>
        <taxon>Hexacorallia</taxon>
        <taxon>Scleractinia</taxon>
        <taxon>Fungiina</taxon>
        <taxon>Poritidae</taxon>
        <taxon>Porites</taxon>
    </lineage>
</organism>
<evidence type="ECO:0000313" key="1">
    <source>
        <dbReference type="EMBL" id="CAH3138608.1"/>
    </source>
</evidence>
<accession>A0ABN8P9K6</accession>
<dbReference type="Proteomes" id="UP001159405">
    <property type="component" value="Unassembled WGS sequence"/>
</dbReference>
<dbReference type="SUPFAM" id="SSF49384">
    <property type="entry name" value="Carbohydrate-binding domain"/>
    <property type="match status" value="1"/>
</dbReference>
<dbReference type="Gene3D" id="2.60.40.290">
    <property type="match status" value="1"/>
</dbReference>
<comment type="caution">
    <text evidence="1">The sequence shown here is derived from an EMBL/GenBank/DDBJ whole genome shotgun (WGS) entry which is preliminary data.</text>
</comment>
<name>A0ABN8P9K6_9CNID</name>
<dbReference type="EMBL" id="CALNXK010000061">
    <property type="protein sequence ID" value="CAH3138608.1"/>
    <property type="molecule type" value="Genomic_DNA"/>
</dbReference>
<reference evidence="1 2" key="1">
    <citation type="submission" date="2022-05" db="EMBL/GenBank/DDBJ databases">
        <authorList>
            <consortium name="Genoscope - CEA"/>
            <person name="William W."/>
        </authorList>
    </citation>
    <scope>NUCLEOTIDE SEQUENCE [LARGE SCALE GENOMIC DNA]</scope>
</reference>
<keyword evidence="2" id="KW-1185">Reference proteome</keyword>
<dbReference type="InterPro" id="IPR012291">
    <property type="entry name" value="CBM2_carb-bd_dom_sf"/>
</dbReference>
<sequence>MMVSFERLGEESGREHEVHTRCPSFLHSTSLLQRAFSEEVKVKIFNQWSQGFYGQISIDLEDEVEDGWQITLKFSKPIKELLAWNANV</sequence>
<proteinExistence type="predicted"/>
<gene>
    <name evidence="1" type="ORF">PLOB_00040229</name>
</gene>
<dbReference type="InterPro" id="IPR008965">
    <property type="entry name" value="CBM2/CBM3_carb-bd_dom_sf"/>
</dbReference>
<evidence type="ECO:0000313" key="2">
    <source>
        <dbReference type="Proteomes" id="UP001159405"/>
    </source>
</evidence>